<reference evidence="1" key="1">
    <citation type="journal article" date="2015" name="Proc. Natl. Acad. Sci. U.S.A.">
        <title>Networks of energetic and metabolic interactions define dynamics in microbial communities.</title>
        <authorList>
            <person name="Embree M."/>
            <person name="Liu J.K."/>
            <person name="Al-Bassam M.M."/>
            <person name="Zengler K."/>
        </authorList>
    </citation>
    <scope>NUCLEOTIDE SEQUENCE</scope>
</reference>
<dbReference type="EMBL" id="LNQE01001813">
    <property type="protein sequence ID" value="KUG05445.1"/>
    <property type="molecule type" value="Genomic_DNA"/>
</dbReference>
<comment type="caution">
    <text evidence="1">The sequence shown here is derived from an EMBL/GenBank/DDBJ whole genome shotgun (WGS) entry which is preliminary data.</text>
</comment>
<dbReference type="Pfam" id="PF11385">
    <property type="entry name" value="DUF3189"/>
    <property type="match status" value="1"/>
</dbReference>
<dbReference type="InterPro" id="IPR021525">
    <property type="entry name" value="DUF3189"/>
</dbReference>
<dbReference type="AlphaFoldDB" id="A0A0W8EA78"/>
<protein>
    <submittedName>
        <fullName evidence="1">Uncharacterized protein</fullName>
    </submittedName>
</protein>
<proteinExistence type="predicted"/>
<gene>
    <name evidence="1" type="ORF">ASZ90_017127</name>
</gene>
<organism evidence="1">
    <name type="scientific">hydrocarbon metagenome</name>
    <dbReference type="NCBI Taxonomy" id="938273"/>
    <lineage>
        <taxon>unclassified sequences</taxon>
        <taxon>metagenomes</taxon>
        <taxon>ecological metagenomes</taxon>
    </lineage>
</organism>
<name>A0A0W8EA78_9ZZZZ</name>
<evidence type="ECO:0000313" key="1">
    <source>
        <dbReference type="EMBL" id="KUG05445.1"/>
    </source>
</evidence>
<accession>A0A0W8EA78</accession>
<sequence>MEMPYLDKTVPEDFGKIKHVGTDLQGNEIYALGTKDSHLGNLLDDMANIQGISDQYVFLSTSQYVNTILRIGGWLSRSASLPFLGRPLVVRGLRQAYPALCSMVGLKFTQGKVQQ</sequence>